<protein>
    <recommendedName>
        <fullName evidence="7">CobW C-terminal domain-containing protein</fullName>
    </recommendedName>
</protein>
<evidence type="ECO:0000256" key="3">
    <source>
        <dbReference type="ARBA" id="ARBA00023186"/>
    </source>
</evidence>
<keyword evidence="9" id="KW-1185">Reference proteome</keyword>
<keyword evidence="3" id="KW-0143">Chaperone</keyword>
<dbReference type="PANTHER" id="PTHR13748">
    <property type="entry name" value="COBW-RELATED"/>
    <property type="match status" value="1"/>
</dbReference>
<dbReference type="InterPro" id="IPR027417">
    <property type="entry name" value="P-loop_NTPase"/>
</dbReference>
<feature type="domain" description="CobW C-terminal" evidence="7">
    <location>
        <begin position="253"/>
        <end position="345"/>
    </location>
</feature>
<comment type="function">
    <text evidence="5">Zinc chaperone that directly transfers zinc cofactor to target proteins, thereby activating them. Zinc is transferred from the CXCC motif in the GTPase domain to the zinc binding site in target proteins in a process requiring GTP hydrolysis.</text>
</comment>
<proteinExistence type="inferred from homology"/>
<sequence>MAYQRDPLAGKLPVTLITGFLGSGKTTLIRRLLTHPDMNRVAVVINEVGEIGIDNDLVVMSSENVSLLANGCLCCTVRTDLQDTLRELFGQRRAGQIADFDRVVIETTGLADPAPVIQTLASDTMLGAQYRLDGVVTLVDAVNGPDQLAVQPEAVKQVAVADLLVITKEDLAQPAAVQTLTETLRGINGNAAVRHTSMGQIEPVELTGLGLTSARASAGALRFLGAAFDEAFSEGQDAAYLGARLPARHAPDIQTLALRFDAPFTWETFAAAMDMLISLRGVDLLRVKGIVNVEGKPVVVQAVQHIMHPPVTLDDWPSEDRGSRLVFITRNIKAAAIRGLFDAVGAIRD</sequence>
<dbReference type="Gene3D" id="3.30.1220.10">
    <property type="entry name" value="CobW-like, C-terminal domain"/>
    <property type="match status" value="1"/>
</dbReference>
<gene>
    <name evidence="8" type="ORF">BAU07_19615</name>
</gene>
<dbReference type="GO" id="GO:0000166">
    <property type="term" value="F:nucleotide binding"/>
    <property type="evidence" value="ECO:0007669"/>
    <property type="project" value="UniProtKB-KW"/>
</dbReference>
<dbReference type="Pfam" id="PF02492">
    <property type="entry name" value="cobW"/>
    <property type="match status" value="1"/>
</dbReference>
<evidence type="ECO:0000313" key="8">
    <source>
        <dbReference type="EMBL" id="ANN79028.1"/>
    </source>
</evidence>
<dbReference type="Proteomes" id="UP000091926">
    <property type="component" value="Chromosome"/>
</dbReference>
<dbReference type="SUPFAM" id="SSF52540">
    <property type="entry name" value="P-loop containing nucleoside triphosphate hydrolases"/>
    <property type="match status" value="1"/>
</dbReference>
<dbReference type="Pfam" id="PF07683">
    <property type="entry name" value="CobW_C"/>
    <property type="match status" value="1"/>
</dbReference>
<evidence type="ECO:0000256" key="2">
    <source>
        <dbReference type="ARBA" id="ARBA00022801"/>
    </source>
</evidence>
<comment type="similarity">
    <text evidence="4">Belongs to the SIMIBI class G3E GTPase family. ZNG1 subfamily.</text>
</comment>
<dbReference type="EMBL" id="CP016172">
    <property type="protein sequence ID" value="ANN79028.1"/>
    <property type="molecule type" value="Genomic_DNA"/>
</dbReference>
<dbReference type="RefSeq" id="WP_066661275.1">
    <property type="nucleotide sequence ID" value="NZ_CBCSCL010000013.1"/>
</dbReference>
<dbReference type="InterPro" id="IPR011629">
    <property type="entry name" value="CobW-like_C"/>
</dbReference>
<dbReference type="InterPro" id="IPR003495">
    <property type="entry name" value="CobW/HypB/UreG_nucleotide-bd"/>
</dbReference>
<dbReference type="InterPro" id="IPR036627">
    <property type="entry name" value="CobW-likC_sf"/>
</dbReference>
<reference evidence="8 9" key="1">
    <citation type="submission" date="2016-06" db="EMBL/GenBank/DDBJ databases">
        <title>Complete genome sequences of Bordetella bronchialis and Bordetella flabilis.</title>
        <authorList>
            <person name="LiPuma J.J."/>
            <person name="Spilker T."/>
        </authorList>
    </citation>
    <scope>NUCLEOTIDE SEQUENCE [LARGE SCALE GENOMIC DNA]</scope>
    <source>
        <strain evidence="8 9">AU10664</strain>
    </source>
</reference>
<dbReference type="SUPFAM" id="SSF90002">
    <property type="entry name" value="Hypothetical protein YjiA, C-terminal domain"/>
    <property type="match status" value="1"/>
</dbReference>
<dbReference type="CDD" id="cd03112">
    <property type="entry name" value="CobW-like"/>
    <property type="match status" value="1"/>
</dbReference>
<dbReference type="GO" id="GO:0005737">
    <property type="term" value="C:cytoplasm"/>
    <property type="evidence" value="ECO:0007669"/>
    <property type="project" value="TreeGrafter"/>
</dbReference>
<name>A0A193GHG2_9BORD</name>
<comment type="catalytic activity">
    <reaction evidence="6">
        <text>GTP + H2O = GDP + phosphate + H(+)</text>
        <dbReference type="Rhea" id="RHEA:19669"/>
        <dbReference type="ChEBI" id="CHEBI:15377"/>
        <dbReference type="ChEBI" id="CHEBI:15378"/>
        <dbReference type="ChEBI" id="CHEBI:37565"/>
        <dbReference type="ChEBI" id="CHEBI:43474"/>
        <dbReference type="ChEBI" id="CHEBI:58189"/>
    </reaction>
    <physiologicalReaction direction="left-to-right" evidence="6">
        <dbReference type="Rhea" id="RHEA:19670"/>
    </physiologicalReaction>
</comment>
<dbReference type="PANTHER" id="PTHR13748:SF62">
    <property type="entry name" value="COBW DOMAIN-CONTAINING PROTEIN"/>
    <property type="match status" value="1"/>
</dbReference>
<keyword evidence="1" id="KW-0547">Nucleotide-binding</keyword>
<dbReference type="KEGG" id="bfz:BAU07_19615"/>
<keyword evidence="2" id="KW-0378">Hydrolase</keyword>
<dbReference type="GO" id="GO:0016787">
    <property type="term" value="F:hydrolase activity"/>
    <property type="evidence" value="ECO:0007669"/>
    <property type="project" value="UniProtKB-KW"/>
</dbReference>
<dbReference type="AlphaFoldDB" id="A0A193GHG2"/>
<evidence type="ECO:0000256" key="4">
    <source>
        <dbReference type="ARBA" id="ARBA00034320"/>
    </source>
</evidence>
<evidence type="ECO:0000259" key="7">
    <source>
        <dbReference type="SMART" id="SM00833"/>
    </source>
</evidence>
<evidence type="ECO:0000256" key="6">
    <source>
        <dbReference type="ARBA" id="ARBA00049117"/>
    </source>
</evidence>
<evidence type="ECO:0000313" key="9">
    <source>
        <dbReference type="Proteomes" id="UP000091926"/>
    </source>
</evidence>
<dbReference type="OrthoDB" id="9808822at2"/>
<evidence type="ECO:0000256" key="1">
    <source>
        <dbReference type="ARBA" id="ARBA00022741"/>
    </source>
</evidence>
<dbReference type="InterPro" id="IPR051316">
    <property type="entry name" value="Zinc-reg_GTPase_activator"/>
</dbReference>
<dbReference type="Gene3D" id="3.40.50.300">
    <property type="entry name" value="P-loop containing nucleotide triphosphate hydrolases"/>
    <property type="match status" value="1"/>
</dbReference>
<organism evidence="8 9">
    <name type="scientific">Bordetella flabilis</name>
    <dbReference type="NCBI Taxonomy" id="463014"/>
    <lineage>
        <taxon>Bacteria</taxon>
        <taxon>Pseudomonadati</taxon>
        <taxon>Pseudomonadota</taxon>
        <taxon>Betaproteobacteria</taxon>
        <taxon>Burkholderiales</taxon>
        <taxon>Alcaligenaceae</taxon>
        <taxon>Bordetella</taxon>
    </lineage>
</organism>
<evidence type="ECO:0000256" key="5">
    <source>
        <dbReference type="ARBA" id="ARBA00045658"/>
    </source>
</evidence>
<accession>A0A193GHG2</accession>
<dbReference type="STRING" id="463014.BAU07_19615"/>
<dbReference type="SMART" id="SM00833">
    <property type="entry name" value="CobW_C"/>
    <property type="match status" value="1"/>
</dbReference>